<dbReference type="AlphaFoldDB" id="A0A820GVJ7"/>
<sequence>NYLGQPLNDDDAVHALVPLDDIFTDDSSTGSITSTFSIPYILLSIAISVVFFCILVLW</sequence>
<dbReference type="EMBL" id="CAJOBF010009798">
    <property type="protein sequence ID" value="CAF4281361.1"/>
    <property type="molecule type" value="Genomic_DNA"/>
</dbReference>
<evidence type="ECO:0000256" key="1">
    <source>
        <dbReference type="SAM" id="Phobius"/>
    </source>
</evidence>
<evidence type="ECO:0000313" key="3">
    <source>
        <dbReference type="Proteomes" id="UP000663842"/>
    </source>
</evidence>
<dbReference type="Proteomes" id="UP000663842">
    <property type="component" value="Unassembled WGS sequence"/>
</dbReference>
<organism evidence="2 3">
    <name type="scientific">Rotaria magnacalcarata</name>
    <dbReference type="NCBI Taxonomy" id="392030"/>
    <lineage>
        <taxon>Eukaryota</taxon>
        <taxon>Metazoa</taxon>
        <taxon>Spiralia</taxon>
        <taxon>Gnathifera</taxon>
        <taxon>Rotifera</taxon>
        <taxon>Eurotatoria</taxon>
        <taxon>Bdelloidea</taxon>
        <taxon>Philodinida</taxon>
        <taxon>Philodinidae</taxon>
        <taxon>Rotaria</taxon>
    </lineage>
</organism>
<reference evidence="2" key="1">
    <citation type="submission" date="2021-02" db="EMBL/GenBank/DDBJ databases">
        <authorList>
            <person name="Nowell W R."/>
        </authorList>
    </citation>
    <scope>NUCLEOTIDE SEQUENCE</scope>
</reference>
<accession>A0A820GVJ7</accession>
<keyword evidence="1" id="KW-1133">Transmembrane helix</keyword>
<proteinExistence type="predicted"/>
<feature type="transmembrane region" description="Helical" evidence="1">
    <location>
        <begin position="38"/>
        <end position="57"/>
    </location>
</feature>
<name>A0A820GVJ7_9BILA</name>
<comment type="caution">
    <text evidence="2">The sequence shown here is derived from an EMBL/GenBank/DDBJ whole genome shotgun (WGS) entry which is preliminary data.</text>
</comment>
<evidence type="ECO:0000313" key="2">
    <source>
        <dbReference type="EMBL" id="CAF4281361.1"/>
    </source>
</evidence>
<keyword evidence="1" id="KW-0812">Transmembrane</keyword>
<protein>
    <submittedName>
        <fullName evidence="2">Uncharacterized protein</fullName>
    </submittedName>
</protein>
<feature type="non-terminal residue" evidence="2">
    <location>
        <position position="1"/>
    </location>
</feature>
<keyword evidence="1" id="KW-0472">Membrane</keyword>
<gene>
    <name evidence="2" type="ORF">UXM345_LOCUS32363</name>
</gene>